<dbReference type="Pfam" id="PF04338">
    <property type="entry name" value="DUF481"/>
    <property type="match status" value="1"/>
</dbReference>
<dbReference type="RefSeq" id="WP_128813351.1">
    <property type="nucleotide sequence ID" value="NZ_CP032094.1"/>
</dbReference>
<organism evidence="2 3">
    <name type="scientific">Vibrio alfacsensis</name>
    <dbReference type="NCBI Taxonomy" id="1074311"/>
    <lineage>
        <taxon>Bacteria</taxon>
        <taxon>Pseudomonadati</taxon>
        <taxon>Pseudomonadota</taxon>
        <taxon>Gammaproteobacteria</taxon>
        <taxon>Vibrionales</taxon>
        <taxon>Vibrionaceae</taxon>
        <taxon>Vibrio</taxon>
    </lineage>
</organism>
<evidence type="ECO:0000256" key="1">
    <source>
        <dbReference type="SAM" id="SignalP"/>
    </source>
</evidence>
<dbReference type="InterPro" id="IPR007433">
    <property type="entry name" value="DUF481"/>
</dbReference>
<keyword evidence="1" id="KW-0732">Signal</keyword>
<dbReference type="InterPro" id="IPR036709">
    <property type="entry name" value="Autotransporte_beta_dom_sf"/>
</dbReference>
<evidence type="ECO:0000313" key="2">
    <source>
        <dbReference type="EMBL" id="AXY03464.1"/>
    </source>
</evidence>
<dbReference type="PROSITE" id="PS51257">
    <property type="entry name" value="PROKAR_LIPOPROTEIN"/>
    <property type="match status" value="1"/>
</dbReference>
<dbReference type="Proteomes" id="UP000262832">
    <property type="component" value="Chromosome II"/>
</dbReference>
<accession>A0ABM6Z046</accession>
<gene>
    <name evidence="2" type="ORF">D1115_21680</name>
</gene>
<dbReference type="SUPFAM" id="SSF103515">
    <property type="entry name" value="Autotransporter"/>
    <property type="match status" value="1"/>
</dbReference>
<sequence length="278" mass="31697">MMNKSHWMACFAVVFSCSSFAGEWEIEVGGFFSRTDTKLNAYDPYLDKIRTIDFESDLDLKEFTALPYVELEYYFNQKHSLYADWRSLHREATRTTVTKPFEITNDGVTYVVQAGSKLTTDLDIDIARVGYGYQFYTSEKWAVDVLAGLHVMWLSLGLEGKLGAKASGVDEFPVMFVDDAVINDVTAPLPDIGIRAEYALTPDWIIKSHAQVFYLSVDDIDGYLLEMDIGAKYLFTDQFSMAGSFNYYEVGVDYESDRSSLDVTYRFYGPMLTLAYQF</sequence>
<name>A0ABM6Z046_9VIBR</name>
<proteinExistence type="predicted"/>
<feature type="chain" id="PRO_5046255413" description="Outer membrane protein beta-barrel domain-containing protein" evidence="1">
    <location>
        <begin position="22"/>
        <end position="278"/>
    </location>
</feature>
<dbReference type="EMBL" id="CP032094">
    <property type="protein sequence ID" value="AXY03464.1"/>
    <property type="molecule type" value="Genomic_DNA"/>
</dbReference>
<keyword evidence="3" id="KW-1185">Reference proteome</keyword>
<evidence type="ECO:0008006" key="4">
    <source>
        <dbReference type="Google" id="ProtNLM"/>
    </source>
</evidence>
<evidence type="ECO:0000313" key="3">
    <source>
        <dbReference type="Proteomes" id="UP000262832"/>
    </source>
</evidence>
<protein>
    <recommendedName>
        <fullName evidence="4">Outer membrane protein beta-barrel domain-containing protein</fullName>
    </recommendedName>
</protein>
<reference evidence="2 3" key="1">
    <citation type="submission" date="2018-08" db="EMBL/GenBank/DDBJ databases">
        <title>Genomic taxonomy of the Vibrionaceae family.</title>
        <authorList>
            <person name="Gomez-Gil B."/>
            <person name="Tanaka M."/>
            <person name="Sawabe T."/>
            <person name="Enciso-Ibarra K."/>
        </authorList>
    </citation>
    <scope>NUCLEOTIDE SEQUENCE [LARGE SCALE GENOMIC DNA]</scope>
    <source>
        <strain evidence="2 3">CAIM 1831</strain>
    </source>
</reference>
<feature type="signal peptide" evidence="1">
    <location>
        <begin position="1"/>
        <end position="21"/>
    </location>
</feature>